<proteinExistence type="predicted"/>
<reference evidence="4" key="1">
    <citation type="submission" date="2008-03" db="EMBL/GenBank/DDBJ databases">
        <title>Complete sequence of chromosome of Beijerinckia indica subsp. indica ATCC 9039.</title>
        <authorList>
            <consortium name="US DOE Joint Genome Institute"/>
            <person name="Copeland A."/>
            <person name="Lucas S."/>
            <person name="Lapidus A."/>
            <person name="Glavina del Rio T."/>
            <person name="Dalin E."/>
            <person name="Tice H."/>
            <person name="Bruce D."/>
            <person name="Goodwin L."/>
            <person name="Pitluck S."/>
            <person name="LaButti K."/>
            <person name="Schmutz J."/>
            <person name="Larimer F."/>
            <person name="Land M."/>
            <person name="Hauser L."/>
            <person name="Kyrpides N."/>
            <person name="Mikhailova N."/>
            <person name="Dunfield P.F."/>
            <person name="Dedysh S.N."/>
            <person name="Liesack W."/>
            <person name="Saw J.H."/>
            <person name="Alam M."/>
            <person name="Chen Y."/>
            <person name="Murrell J.C."/>
            <person name="Richardson P."/>
        </authorList>
    </citation>
    <scope>NUCLEOTIDE SEQUENCE [LARGE SCALE GENOMIC DNA]</scope>
    <source>
        <strain evidence="4">ATCC 9039 / DSM 1715 / NCIMB 8712</strain>
    </source>
</reference>
<dbReference type="SUPFAM" id="SSF53756">
    <property type="entry name" value="UDP-Glycosyltransferase/glycogen phosphorylase"/>
    <property type="match status" value="1"/>
</dbReference>
<evidence type="ECO:0000259" key="2">
    <source>
        <dbReference type="Pfam" id="PF13579"/>
    </source>
</evidence>
<dbReference type="STRING" id="395963.Bind_0590"/>
<dbReference type="GO" id="GO:0016757">
    <property type="term" value="F:glycosyltransferase activity"/>
    <property type="evidence" value="ECO:0007669"/>
    <property type="project" value="TreeGrafter"/>
</dbReference>
<protein>
    <submittedName>
        <fullName evidence="3">Glycosyl transferase group 1</fullName>
    </submittedName>
</protein>
<dbReference type="OrthoDB" id="8455407at2"/>
<dbReference type="Pfam" id="PF13692">
    <property type="entry name" value="Glyco_trans_1_4"/>
    <property type="match status" value="1"/>
</dbReference>
<organism evidence="3 4">
    <name type="scientific">Beijerinckia indica subsp. indica (strain ATCC 9039 / DSM 1715 / NCIMB 8712)</name>
    <dbReference type="NCBI Taxonomy" id="395963"/>
    <lineage>
        <taxon>Bacteria</taxon>
        <taxon>Pseudomonadati</taxon>
        <taxon>Pseudomonadota</taxon>
        <taxon>Alphaproteobacteria</taxon>
        <taxon>Hyphomicrobiales</taxon>
        <taxon>Beijerinckiaceae</taxon>
        <taxon>Beijerinckia</taxon>
    </lineage>
</organism>
<dbReference type="RefSeq" id="WP_012383600.1">
    <property type="nucleotide sequence ID" value="NC_010581.1"/>
</dbReference>
<evidence type="ECO:0000313" key="4">
    <source>
        <dbReference type="Proteomes" id="UP000001695"/>
    </source>
</evidence>
<keyword evidence="1 3" id="KW-0808">Transferase</keyword>
<evidence type="ECO:0000313" key="3">
    <source>
        <dbReference type="EMBL" id="ACB94242.1"/>
    </source>
</evidence>
<gene>
    <name evidence="3" type="ordered locus">Bind_0590</name>
</gene>
<dbReference type="Proteomes" id="UP000001695">
    <property type="component" value="Chromosome"/>
</dbReference>
<evidence type="ECO:0000256" key="1">
    <source>
        <dbReference type="ARBA" id="ARBA00022679"/>
    </source>
</evidence>
<dbReference type="AlphaFoldDB" id="B2IFN1"/>
<dbReference type="InterPro" id="IPR028098">
    <property type="entry name" value="Glyco_trans_4-like_N"/>
</dbReference>
<name>B2IFN1_BEII9</name>
<dbReference type="GO" id="GO:0009103">
    <property type="term" value="P:lipopolysaccharide biosynthetic process"/>
    <property type="evidence" value="ECO:0007669"/>
    <property type="project" value="TreeGrafter"/>
</dbReference>
<sequence>MDAKLDKAPLQGKTVLLVHPAWHSCGSHQVFVSQADAYRSLGARVLDLALAATLGSVEGSPAHEAYAAATSDLQADTRFFAGVPWSRILWPSFRDTGWLWLHGNLAAMAVVYTRLTPLPKSLLKEPKIDFIHCNHFFCMPAAAALRQRYGAPIVLDTHDIQAHQYLLRNQATWAIPPRTKFEKMLKIEVRELAKADVLIHLNNEEAATFKSYLPSLRHELVYPTVPPIAPGNAGEDFIIVASANYPNFLGVSWFLEEILPRVPNIPIKIIGNIDNELRTRAPELLNRYESLFTGRVQDLDAAYANAAAVLLPTTEGHGISIKTIEALSSGAPLIATRHAFRGMPVDPSHLQNVALASDAESFAALLTQAAHCKPHIDRLNCATRSVYKSYFSFETYRAELDRISHSLIGTGLKT</sequence>
<dbReference type="EMBL" id="CP001016">
    <property type="protein sequence ID" value="ACB94242.1"/>
    <property type="molecule type" value="Genomic_DNA"/>
</dbReference>
<dbReference type="eggNOG" id="COG0438">
    <property type="taxonomic scope" value="Bacteria"/>
</dbReference>
<dbReference type="HOGENOM" id="CLU_645301_0_0_5"/>
<dbReference type="PANTHER" id="PTHR46401:SF2">
    <property type="entry name" value="GLYCOSYLTRANSFERASE WBBK-RELATED"/>
    <property type="match status" value="1"/>
</dbReference>
<reference evidence="3 4" key="2">
    <citation type="journal article" date="2010" name="J. Bacteriol.">
        <title>Complete genome sequence of Beijerinckia indica subsp. indica.</title>
        <authorList>
            <person name="Tamas I."/>
            <person name="Dedysh S.N."/>
            <person name="Liesack W."/>
            <person name="Stott M.B."/>
            <person name="Alam M."/>
            <person name="Murrell J.C."/>
            <person name="Dunfield P.F."/>
        </authorList>
    </citation>
    <scope>NUCLEOTIDE SEQUENCE [LARGE SCALE GENOMIC DNA]</scope>
    <source>
        <strain evidence="4">ATCC 9039 / DSM 1715 / NCIMB 8712</strain>
    </source>
</reference>
<keyword evidence="4" id="KW-1185">Reference proteome</keyword>
<dbReference type="PANTHER" id="PTHR46401">
    <property type="entry name" value="GLYCOSYLTRANSFERASE WBBK-RELATED"/>
    <property type="match status" value="1"/>
</dbReference>
<dbReference type="KEGG" id="bid:Bind_0590"/>
<accession>B2IFN1</accession>
<feature type="domain" description="Glycosyltransferase subfamily 4-like N-terminal" evidence="2">
    <location>
        <begin position="26"/>
        <end position="209"/>
    </location>
</feature>
<dbReference type="Pfam" id="PF13579">
    <property type="entry name" value="Glyco_trans_4_4"/>
    <property type="match status" value="1"/>
</dbReference>
<dbReference type="Gene3D" id="3.40.50.2000">
    <property type="entry name" value="Glycogen Phosphorylase B"/>
    <property type="match status" value="2"/>
</dbReference>